<sequence length="228" mass="26591">MDDLSFDLYDQIFRLVHYRSIKHLTIAKPELKTLGNMELARRSRYDLIILQDGDDVFYSFTCRFGEHSAKPTLEGECWAHRAMVNHIGTMYVTDKLSEPMPPFHWSDGTARCIYDPQNPPEFRKCDYGSRFFGFLSHTSIDNLMVNLSEDCNPTVVENFMKMFVYLKIYAIHLDVAPYVDREAPWNARAPTYRGYVNKMLAKYSLHSVYLDMGPTAHFIAKNLRYTLT</sequence>
<name>A0A1I7ZNW6_9BILA</name>
<accession>A0A1I7ZNW6</accession>
<dbReference type="Proteomes" id="UP000095287">
    <property type="component" value="Unplaced"/>
</dbReference>
<proteinExistence type="predicted"/>
<evidence type="ECO:0000313" key="2">
    <source>
        <dbReference type="WBParaSite" id="L893_g28313.t1"/>
    </source>
</evidence>
<reference evidence="2" key="1">
    <citation type="submission" date="2016-11" db="UniProtKB">
        <authorList>
            <consortium name="WormBaseParasite"/>
        </authorList>
    </citation>
    <scope>IDENTIFICATION</scope>
</reference>
<keyword evidence="1" id="KW-1185">Reference proteome</keyword>
<dbReference type="WBParaSite" id="L893_g28313.t1">
    <property type="protein sequence ID" value="L893_g28313.t1"/>
    <property type="gene ID" value="L893_g28313"/>
</dbReference>
<organism evidence="1 2">
    <name type="scientific">Steinernema glaseri</name>
    <dbReference type="NCBI Taxonomy" id="37863"/>
    <lineage>
        <taxon>Eukaryota</taxon>
        <taxon>Metazoa</taxon>
        <taxon>Ecdysozoa</taxon>
        <taxon>Nematoda</taxon>
        <taxon>Chromadorea</taxon>
        <taxon>Rhabditida</taxon>
        <taxon>Tylenchina</taxon>
        <taxon>Panagrolaimomorpha</taxon>
        <taxon>Strongyloidoidea</taxon>
        <taxon>Steinernematidae</taxon>
        <taxon>Steinernema</taxon>
    </lineage>
</organism>
<evidence type="ECO:0000313" key="1">
    <source>
        <dbReference type="Proteomes" id="UP000095287"/>
    </source>
</evidence>
<dbReference type="AlphaFoldDB" id="A0A1I7ZNW6"/>
<protein>
    <submittedName>
        <fullName evidence="2">Lipase_3 domain-containing protein</fullName>
    </submittedName>
</protein>